<keyword evidence="2" id="KW-1185">Reference proteome</keyword>
<evidence type="ECO:0000313" key="2">
    <source>
        <dbReference type="Proteomes" id="UP001062846"/>
    </source>
</evidence>
<accession>A0ACC0MQG3</accession>
<evidence type="ECO:0000313" key="1">
    <source>
        <dbReference type="EMBL" id="KAI8542747.1"/>
    </source>
</evidence>
<dbReference type="Proteomes" id="UP001062846">
    <property type="component" value="Chromosome 8"/>
</dbReference>
<proteinExistence type="predicted"/>
<reference evidence="1" key="1">
    <citation type="submission" date="2022-02" db="EMBL/GenBank/DDBJ databases">
        <title>Plant Genome Project.</title>
        <authorList>
            <person name="Zhang R.-G."/>
        </authorList>
    </citation>
    <scope>NUCLEOTIDE SEQUENCE</scope>
    <source>
        <strain evidence="1">AT1</strain>
    </source>
</reference>
<protein>
    <submittedName>
        <fullName evidence="1">Uncharacterized protein</fullName>
    </submittedName>
</protein>
<organism evidence="1 2">
    <name type="scientific">Rhododendron molle</name>
    <name type="common">Chinese azalea</name>
    <name type="synonym">Azalea mollis</name>
    <dbReference type="NCBI Taxonomy" id="49168"/>
    <lineage>
        <taxon>Eukaryota</taxon>
        <taxon>Viridiplantae</taxon>
        <taxon>Streptophyta</taxon>
        <taxon>Embryophyta</taxon>
        <taxon>Tracheophyta</taxon>
        <taxon>Spermatophyta</taxon>
        <taxon>Magnoliopsida</taxon>
        <taxon>eudicotyledons</taxon>
        <taxon>Gunneridae</taxon>
        <taxon>Pentapetalae</taxon>
        <taxon>asterids</taxon>
        <taxon>Ericales</taxon>
        <taxon>Ericaceae</taxon>
        <taxon>Ericoideae</taxon>
        <taxon>Rhodoreae</taxon>
        <taxon>Rhododendron</taxon>
    </lineage>
</organism>
<dbReference type="EMBL" id="CM046395">
    <property type="protein sequence ID" value="KAI8542747.1"/>
    <property type="molecule type" value="Genomic_DNA"/>
</dbReference>
<sequence>MNGSEIPGGDQPPRVKVTSPSVPPESDMVIGEVPETTWVLASAAMAEEATASSTMVGDDGNGSGRVIGDGQAMEGSGAMELRGKDEATGQLEGVGGSEKRATEAHGGGSLEGTTKEADASPVRQPRADLGKDPIVEEEPVEERETPAMLVGNGEGAGSSQHIGMGDYLEAASLEDLVETLPERLTYDESLVLREHLSLRRDEERLPEAVKEMVREAGFGEFIGVLTRASNDHQVVRALSERWWDTTNSFHFSFSEMTMTPLDFSMIIGLRVGGDPFLTTPRRGGALIFKLRQMLGHVLRAEKEDAQYTQILGF</sequence>
<comment type="caution">
    <text evidence="1">The sequence shown here is derived from an EMBL/GenBank/DDBJ whole genome shotgun (WGS) entry which is preliminary data.</text>
</comment>
<name>A0ACC0MQG3_RHOML</name>
<gene>
    <name evidence="1" type="ORF">RHMOL_Rhmol08G0163500</name>
</gene>